<dbReference type="Gene3D" id="1.10.60.10">
    <property type="entry name" value="Iron dependent repressor, metal binding and dimerisation domain"/>
    <property type="match status" value="1"/>
</dbReference>
<gene>
    <name evidence="14" type="ORF">F4Y42_15585</name>
</gene>
<dbReference type="InterPro" id="IPR022689">
    <property type="entry name" value="Iron_dep_repressor"/>
</dbReference>
<dbReference type="InterPro" id="IPR007167">
    <property type="entry name" value="Fe-transptr_FeoA-like"/>
</dbReference>
<dbReference type="SMART" id="SM00529">
    <property type="entry name" value="HTH_DTXR"/>
    <property type="match status" value="1"/>
</dbReference>
<accession>A0A6B0YWR8</accession>
<dbReference type="GO" id="GO:0005737">
    <property type="term" value="C:cytoplasm"/>
    <property type="evidence" value="ECO:0007669"/>
    <property type="project" value="UniProtKB-SubCell"/>
</dbReference>
<dbReference type="InterPro" id="IPR008988">
    <property type="entry name" value="Transcriptional_repressor_C"/>
</dbReference>
<dbReference type="InterPro" id="IPR050536">
    <property type="entry name" value="DtxR_MntR_Metal-Reg"/>
</dbReference>
<dbReference type="PROSITE" id="PS50944">
    <property type="entry name" value="HTH_DTXR"/>
    <property type="match status" value="1"/>
</dbReference>
<protein>
    <recommendedName>
        <fullName evidence="12">Manganese transport regulator</fullName>
    </recommendedName>
</protein>
<evidence type="ECO:0000256" key="1">
    <source>
        <dbReference type="ARBA" id="ARBA00004496"/>
    </source>
</evidence>
<sequence length="243" mass="26827">MSTFRGYNLAMTKNYSSEISSPLSTNQEDYLKAIYVLEARGDQVTNSVLSEYLGYTPASATNMVKKLAKMDLVIYRRHQAVALTPTGRRVALEILRHHRLLELFLHKTLDIPWDSVHEEADRLEHVISEGLEDAIAASLGYPKVDPHGDPIPSKNGEVIHTPGHPLSQSKAGQAYRLVRVLSQEKDRLAYLRGLGLHLNAEVFLREQAPFDGPMLVEVAGEVHALAADMAALLQVVPASADKA</sequence>
<evidence type="ECO:0000256" key="8">
    <source>
        <dbReference type="ARBA" id="ARBA00023125"/>
    </source>
</evidence>
<dbReference type="AlphaFoldDB" id="A0A6B0YWR8"/>
<dbReference type="GO" id="GO:0003700">
    <property type="term" value="F:DNA-binding transcription factor activity"/>
    <property type="evidence" value="ECO:0007669"/>
    <property type="project" value="InterPro"/>
</dbReference>
<reference evidence="14" key="1">
    <citation type="submission" date="2019-09" db="EMBL/GenBank/DDBJ databases">
        <title>Characterisation of the sponge microbiome using genome-centric metagenomics.</title>
        <authorList>
            <person name="Engelberts J.P."/>
            <person name="Robbins S.J."/>
            <person name="De Goeij J.M."/>
            <person name="Aranda M."/>
            <person name="Bell S.C."/>
            <person name="Webster N.S."/>
        </authorList>
    </citation>
    <scope>NUCLEOTIDE SEQUENCE</scope>
    <source>
        <strain evidence="14">SB0664_bin_27</strain>
    </source>
</reference>
<dbReference type="InterPro" id="IPR001367">
    <property type="entry name" value="Fe_dep_repressor"/>
</dbReference>
<dbReference type="Gene3D" id="2.30.30.90">
    <property type="match status" value="1"/>
</dbReference>
<keyword evidence="8" id="KW-0238">DNA-binding</keyword>
<evidence type="ECO:0000256" key="7">
    <source>
        <dbReference type="ARBA" id="ARBA00023015"/>
    </source>
</evidence>
<dbReference type="GO" id="GO:0003677">
    <property type="term" value="F:DNA binding"/>
    <property type="evidence" value="ECO:0007669"/>
    <property type="project" value="UniProtKB-KW"/>
</dbReference>
<dbReference type="InterPro" id="IPR036421">
    <property type="entry name" value="Fe_dep_repressor_sf"/>
</dbReference>
<dbReference type="GO" id="GO:0046983">
    <property type="term" value="F:protein dimerization activity"/>
    <property type="evidence" value="ECO:0007669"/>
    <property type="project" value="InterPro"/>
</dbReference>
<keyword evidence="4" id="KW-0963">Cytoplasm</keyword>
<dbReference type="Gene3D" id="1.10.10.10">
    <property type="entry name" value="Winged helix-like DNA-binding domain superfamily/Winged helix DNA-binding domain"/>
    <property type="match status" value="1"/>
</dbReference>
<comment type="subunit">
    <text evidence="3">Homodimer.</text>
</comment>
<evidence type="ECO:0000256" key="12">
    <source>
        <dbReference type="ARBA" id="ARBA00032593"/>
    </source>
</evidence>
<keyword evidence="5" id="KW-0678">Repressor</keyword>
<evidence type="ECO:0000256" key="2">
    <source>
        <dbReference type="ARBA" id="ARBA00007871"/>
    </source>
</evidence>
<name>A0A6B0YWR8_9CHLR</name>
<dbReference type="SUPFAM" id="SSF50037">
    <property type="entry name" value="C-terminal domain of transcriptional repressors"/>
    <property type="match status" value="1"/>
</dbReference>
<evidence type="ECO:0000256" key="10">
    <source>
        <dbReference type="ARBA" id="ARBA00023163"/>
    </source>
</evidence>
<evidence type="ECO:0000256" key="4">
    <source>
        <dbReference type="ARBA" id="ARBA00022490"/>
    </source>
</evidence>
<dbReference type="InterPro" id="IPR022687">
    <property type="entry name" value="HTH_DTXR"/>
</dbReference>
<keyword evidence="10" id="KW-0804">Transcription</keyword>
<evidence type="ECO:0000256" key="3">
    <source>
        <dbReference type="ARBA" id="ARBA00011738"/>
    </source>
</evidence>
<keyword evidence="9" id="KW-0010">Activator</keyword>
<dbReference type="Pfam" id="PF04023">
    <property type="entry name" value="FeoA"/>
    <property type="match status" value="1"/>
</dbReference>
<dbReference type="PANTHER" id="PTHR33238">
    <property type="entry name" value="IRON (METAL) DEPENDENT REPRESSOR, DTXR FAMILY"/>
    <property type="match status" value="1"/>
</dbReference>
<evidence type="ECO:0000256" key="11">
    <source>
        <dbReference type="ARBA" id="ARBA00023211"/>
    </source>
</evidence>
<dbReference type="EMBL" id="VXRG01000129">
    <property type="protein sequence ID" value="MXY94861.1"/>
    <property type="molecule type" value="Genomic_DNA"/>
</dbReference>
<organism evidence="14">
    <name type="scientific">Caldilineaceae bacterium SB0664_bin_27</name>
    <dbReference type="NCBI Taxonomy" id="2605260"/>
    <lineage>
        <taxon>Bacteria</taxon>
        <taxon>Bacillati</taxon>
        <taxon>Chloroflexota</taxon>
        <taxon>Caldilineae</taxon>
        <taxon>Caldilineales</taxon>
        <taxon>Caldilineaceae</taxon>
    </lineage>
</organism>
<dbReference type="PANTHER" id="PTHR33238:SF11">
    <property type="entry name" value="TRANSCRIPTIONAL REGULATOR MNTR"/>
    <property type="match status" value="1"/>
</dbReference>
<dbReference type="SMART" id="SM00899">
    <property type="entry name" value="FeoA"/>
    <property type="match status" value="1"/>
</dbReference>
<feature type="domain" description="HTH dtxR-type" evidence="13">
    <location>
        <begin position="23"/>
        <end position="84"/>
    </location>
</feature>
<dbReference type="Pfam" id="PF02742">
    <property type="entry name" value="Fe_dep_repr_C"/>
    <property type="match status" value="1"/>
</dbReference>
<dbReference type="InterPro" id="IPR036388">
    <property type="entry name" value="WH-like_DNA-bd_sf"/>
</dbReference>
<dbReference type="GO" id="GO:0046914">
    <property type="term" value="F:transition metal ion binding"/>
    <property type="evidence" value="ECO:0007669"/>
    <property type="project" value="InterPro"/>
</dbReference>
<keyword evidence="7" id="KW-0805">Transcription regulation</keyword>
<evidence type="ECO:0000256" key="6">
    <source>
        <dbReference type="ARBA" id="ARBA00023004"/>
    </source>
</evidence>
<comment type="caution">
    <text evidence="14">The sequence shown here is derived from an EMBL/GenBank/DDBJ whole genome shotgun (WGS) entry which is preliminary data.</text>
</comment>
<dbReference type="SUPFAM" id="SSF46785">
    <property type="entry name" value="Winged helix' DNA-binding domain"/>
    <property type="match status" value="1"/>
</dbReference>
<keyword evidence="6" id="KW-0408">Iron</keyword>
<evidence type="ECO:0000256" key="9">
    <source>
        <dbReference type="ARBA" id="ARBA00023159"/>
    </source>
</evidence>
<keyword evidence="11" id="KW-0464">Manganese</keyword>
<dbReference type="SUPFAM" id="SSF47979">
    <property type="entry name" value="Iron-dependent repressor protein, dimerization domain"/>
    <property type="match status" value="1"/>
</dbReference>
<comment type="similarity">
    <text evidence="2">Belongs to the DtxR/MntR family.</text>
</comment>
<dbReference type="Pfam" id="PF01325">
    <property type="entry name" value="Fe_dep_repress"/>
    <property type="match status" value="1"/>
</dbReference>
<dbReference type="InterPro" id="IPR036390">
    <property type="entry name" value="WH_DNA-bd_sf"/>
</dbReference>
<evidence type="ECO:0000256" key="5">
    <source>
        <dbReference type="ARBA" id="ARBA00022491"/>
    </source>
</evidence>
<comment type="subcellular location">
    <subcellularLocation>
        <location evidence="1">Cytoplasm</location>
    </subcellularLocation>
</comment>
<dbReference type="InterPro" id="IPR038157">
    <property type="entry name" value="FeoA_core_dom"/>
</dbReference>
<evidence type="ECO:0000259" key="13">
    <source>
        <dbReference type="PROSITE" id="PS50944"/>
    </source>
</evidence>
<proteinExistence type="inferred from homology"/>
<evidence type="ECO:0000313" key="14">
    <source>
        <dbReference type="EMBL" id="MXY94861.1"/>
    </source>
</evidence>